<dbReference type="Pfam" id="PF13843">
    <property type="entry name" value="DDE_Tnp_1_7"/>
    <property type="match status" value="1"/>
</dbReference>
<dbReference type="AlphaFoldDB" id="A0A9W4S6M3"/>
<keyword evidence="3" id="KW-1185">Reference proteome</keyword>
<dbReference type="Proteomes" id="UP001152533">
    <property type="component" value="Unassembled WGS sequence"/>
</dbReference>
<comment type="caution">
    <text evidence="2">The sequence shown here is derived from an EMBL/GenBank/DDBJ whole genome shotgun (WGS) entry which is preliminary data.</text>
</comment>
<accession>A0A9W4S6M3</accession>
<dbReference type="PANTHER" id="PTHR46599:SF3">
    <property type="entry name" value="PIGGYBAC TRANSPOSABLE ELEMENT-DERIVED PROTEIN 4"/>
    <property type="match status" value="1"/>
</dbReference>
<gene>
    <name evidence="2" type="ORF">CGXH109_LOCUS140032</name>
</gene>
<evidence type="ECO:0000313" key="2">
    <source>
        <dbReference type="EMBL" id="CAI0654617.1"/>
    </source>
</evidence>
<feature type="domain" description="PiggyBac transposable element-derived protein" evidence="1">
    <location>
        <begin position="17"/>
        <end position="221"/>
    </location>
</feature>
<proteinExistence type="predicted"/>
<dbReference type="EMBL" id="CAMGZC010002256">
    <property type="protein sequence ID" value="CAI0654617.1"/>
    <property type="molecule type" value="Genomic_DNA"/>
</dbReference>
<dbReference type="PANTHER" id="PTHR46599">
    <property type="entry name" value="PIGGYBAC TRANSPOSABLE ELEMENT-DERIVED PROTEIN 4"/>
    <property type="match status" value="1"/>
</dbReference>
<sequence length="238" mass="26497">MPKVYRHVNGWSVHIKETGDSFYSPGSDLTVDEAMVRFTGRSMETTIVPTKPIPTNFKICILAQAGYCPRWLWHVQVPQSAPAPTDDAGKRAAPTPTQRVFTTLLSLLPAAIHHVFWDNLFASVKLFRTLRGHNIGALGTCRRDSGIDELLVEEKAEEGKSIPWGTTHSIPTSDGEVNQFTWKDNALVLFLATVFRETSEIVRRRRRPAGDYAAKRAALQVFGADVQKDLPARTAVDQ</sequence>
<protein>
    <recommendedName>
        <fullName evidence="1">PiggyBac transposable element-derived protein domain-containing protein</fullName>
    </recommendedName>
</protein>
<reference evidence="2" key="1">
    <citation type="submission" date="2022-08" db="EMBL/GenBank/DDBJ databases">
        <authorList>
            <person name="Giroux E."/>
            <person name="Giroux E."/>
        </authorList>
    </citation>
    <scope>NUCLEOTIDE SEQUENCE</scope>
    <source>
        <strain evidence="2">H1091258</strain>
    </source>
</reference>
<dbReference type="InterPro" id="IPR029526">
    <property type="entry name" value="PGBD"/>
</dbReference>
<name>A0A9W4S6M3_9PEZI</name>
<evidence type="ECO:0000313" key="3">
    <source>
        <dbReference type="Proteomes" id="UP001152533"/>
    </source>
</evidence>
<evidence type="ECO:0000259" key="1">
    <source>
        <dbReference type="Pfam" id="PF13843"/>
    </source>
</evidence>
<organism evidence="2 3">
    <name type="scientific">Colletotrichum noveboracense</name>
    <dbReference type="NCBI Taxonomy" id="2664923"/>
    <lineage>
        <taxon>Eukaryota</taxon>
        <taxon>Fungi</taxon>
        <taxon>Dikarya</taxon>
        <taxon>Ascomycota</taxon>
        <taxon>Pezizomycotina</taxon>
        <taxon>Sordariomycetes</taxon>
        <taxon>Hypocreomycetidae</taxon>
        <taxon>Glomerellales</taxon>
        <taxon>Glomerellaceae</taxon>
        <taxon>Colletotrichum</taxon>
        <taxon>Colletotrichum gloeosporioides species complex</taxon>
    </lineage>
</organism>